<dbReference type="STRING" id="3088.A0A383VDX6"/>
<dbReference type="EMBL" id="FNXT01000285">
    <property type="protein sequence ID" value="SZX63163.1"/>
    <property type="molecule type" value="Genomic_DNA"/>
</dbReference>
<gene>
    <name evidence="2" type="ORF">BQ4739_LOCUS3720</name>
</gene>
<dbReference type="AlphaFoldDB" id="A0A383VDX6"/>
<feature type="compositionally biased region" description="Polar residues" evidence="1">
    <location>
        <begin position="222"/>
        <end position="233"/>
    </location>
</feature>
<feature type="compositionally biased region" description="Low complexity" evidence="1">
    <location>
        <begin position="194"/>
        <end position="221"/>
    </location>
</feature>
<evidence type="ECO:0000256" key="1">
    <source>
        <dbReference type="SAM" id="MobiDB-lite"/>
    </source>
</evidence>
<protein>
    <submittedName>
        <fullName evidence="2">Uncharacterized protein</fullName>
    </submittedName>
</protein>
<dbReference type="PANTHER" id="PTHR37204:SF1">
    <property type="entry name" value="TRANSMEMBRANE PROTEIN"/>
    <property type="match status" value="1"/>
</dbReference>
<feature type="region of interest" description="Disordered" evidence="1">
    <location>
        <begin position="194"/>
        <end position="247"/>
    </location>
</feature>
<dbReference type="Proteomes" id="UP000256970">
    <property type="component" value="Unassembled WGS sequence"/>
</dbReference>
<reference evidence="2 3" key="1">
    <citation type="submission" date="2016-10" db="EMBL/GenBank/DDBJ databases">
        <authorList>
            <person name="Cai Z."/>
        </authorList>
    </citation>
    <scope>NUCLEOTIDE SEQUENCE [LARGE SCALE GENOMIC DNA]</scope>
</reference>
<keyword evidence="3" id="KW-1185">Reference proteome</keyword>
<organism evidence="2 3">
    <name type="scientific">Tetradesmus obliquus</name>
    <name type="common">Green alga</name>
    <name type="synonym">Acutodesmus obliquus</name>
    <dbReference type="NCBI Taxonomy" id="3088"/>
    <lineage>
        <taxon>Eukaryota</taxon>
        <taxon>Viridiplantae</taxon>
        <taxon>Chlorophyta</taxon>
        <taxon>core chlorophytes</taxon>
        <taxon>Chlorophyceae</taxon>
        <taxon>CS clade</taxon>
        <taxon>Sphaeropleales</taxon>
        <taxon>Scenedesmaceae</taxon>
        <taxon>Tetradesmus</taxon>
    </lineage>
</organism>
<name>A0A383VDX6_TETOB</name>
<evidence type="ECO:0000313" key="3">
    <source>
        <dbReference type="Proteomes" id="UP000256970"/>
    </source>
</evidence>
<dbReference type="PANTHER" id="PTHR37204">
    <property type="entry name" value="TRANSMEMBRANE PROTEIN"/>
    <property type="match status" value="1"/>
</dbReference>
<feature type="compositionally biased region" description="Low complexity" evidence="1">
    <location>
        <begin position="234"/>
        <end position="247"/>
    </location>
</feature>
<proteinExistence type="predicted"/>
<sequence>MRLGGSVLFTVAVFGSLAYLLRRRLLPVSAREPADRQGQQQDSSSPTEHTALLAADSSTAAQQAVKKLQDVYASMALAFSAAGLDLGTVAETAAWFETGPPAPWPRRYSSFLPHPLPPGSVRLVVVPLADNCPRLASMAAAAAADILSLLPPGCKVFSNARQNLHITVFHFSHPADTRPDSLDARSGLAHCLAAQQGSAGAQQQPGNEQQQQTRQQQQQQQNDGNPVPGSQHQPSLLPTPAAGAAAAGEAQLSASQLALLPVHQRPEPTAQQLAAEQAAAAAVVVATTPFTLQFERVLLARSGVLLLTWSDPNGALARLRGSLHSSFPGACSKQSSIIHTSLFRIVGTPAVSDVGSEQPGQQQQQLLGEAEAAGAKMSAAAVANISAACERWTQQLQGMRLAVSSLWWVCEEEFSSIQGQRLPLACCSVALPI</sequence>
<accession>A0A383VDX6</accession>
<evidence type="ECO:0000313" key="2">
    <source>
        <dbReference type="EMBL" id="SZX63163.1"/>
    </source>
</evidence>